<organism evidence="1 2">
    <name type="scientific">Planctomyces bekefii</name>
    <dbReference type="NCBI Taxonomy" id="1653850"/>
    <lineage>
        <taxon>Bacteria</taxon>
        <taxon>Pseudomonadati</taxon>
        <taxon>Planctomycetota</taxon>
        <taxon>Planctomycetia</taxon>
        <taxon>Planctomycetales</taxon>
        <taxon>Planctomycetaceae</taxon>
        <taxon>Planctomyces</taxon>
    </lineage>
</organism>
<evidence type="ECO:0000313" key="1">
    <source>
        <dbReference type="EMBL" id="TWW10155.1"/>
    </source>
</evidence>
<reference evidence="1 2" key="2">
    <citation type="submission" date="2019-08" db="EMBL/GenBank/DDBJ databases">
        <authorList>
            <person name="Henke P."/>
        </authorList>
    </citation>
    <scope>NUCLEOTIDE SEQUENCE [LARGE SCALE GENOMIC DNA]</scope>
    <source>
        <strain evidence="1">Phe10_nw2017</strain>
    </source>
</reference>
<evidence type="ECO:0000313" key="2">
    <source>
        <dbReference type="Proteomes" id="UP000321083"/>
    </source>
</evidence>
<dbReference type="Proteomes" id="UP000321083">
    <property type="component" value="Unassembled WGS sequence"/>
</dbReference>
<reference evidence="1 2" key="1">
    <citation type="submission" date="2019-08" db="EMBL/GenBank/DDBJ databases">
        <title>100 year-old enigma solved: identification of Planctomyces bekefii, the type genus and species of the phylum Planctomycetes.</title>
        <authorList>
            <person name="Svetlana D.N."/>
            <person name="Overmann J."/>
        </authorList>
    </citation>
    <scope>NUCLEOTIDE SEQUENCE [LARGE SCALE GENOMIC DNA]</scope>
    <source>
        <strain evidence="1">Phe10_nw2017</strain>
    </source>
</reference>
<keyword evidence="2" id="KW-1185">Reference proteome</keyword>
<dbReference type="AlphaFoldDB" id="A0A5C6M7S9"/>
<gene>
    <name evidence="1" type="ORF">E3A20_07570</name>
</gene>
<dbReference type="Pfam" id="PF20106">
    <property type="entry name" value="DUF6496"/>
    <property type="match status" value="1"/>
</dbReference>
<dbReference type="InterPro" id="IPR045468">
    <property type="entry name" value="DUF6496"/>
</dbReference>
<sequence length="51" mass="5612">MKKDKMQAKVHKVMKEWKEGTLHSGKGGKVVKSQKQAVAIAMSEAGMAKKK</sequence>
<accession>A0A5C6M7S9</accession>
<name>A0A5C6M7S9_9PLAN</name>
<proteinExistence type="predicted"/>
<dbReference type="EMBL" id="SRHE01000107">
    <property type="protein sequence ID" value="TWW10155.1"/>
    <property type="molecule type" value="Genomic_DNA"/>
</dbReference>
<protein>
    <submittedName>
        <fullName evidence="1">Uncharacterized protein</fullName>
    </submittedName>
</protein>
<comment type="caution">
    <text evidence="1">The sequence shown here is derived from an EMBL/GenBank/DDBJ whole genome shotgun (WGS) entry which is preliminary data.</text>
</comment>